<dbReference type="GO" id="GO:0046686">
    <property type="term" value="P:response to cadmium ion"/>
    <property type="evidence" value="ECO:0007669"/>
    <property type="project" value="TreeGrafter"/>
</dbReference>
<feature type="domain" description="HTH arsR-type" evidence="1">
    <location>
        <begin position="1"/>
        <end position="96"/>
    </location>
</feature>
<name>A0A9W6SH18_9ACTN</name>
<dbReference type="GO" id="GO:0003677">
    <property type="term" value="F:DNA binding"/>
    <property type="evidence" value="ECO:0007669"/>
    <property type="project" value="TreeGrafter"/>
</dbReference>
<dbReference type="PANTHER" id="PTHR39168">
    <property type="entry name" value="TRANSCRIPTIONAL REGULATOR-RELATED"/>
    <property type="match status" value="1"/>
</dbReference>
<sequence>MIDPQAGGLAELAQALADRTRAAVLLALLDGRAWTPGELARLTGVAPSTMSGHLARLTEAGLVAHTAQGRHRYVRVAGSEVAELVETLSSRLDRPLPPVTSLRTANRRRALAVARTCYDHLAGRLGVAVTSALVRTGRVDHTAGRPPVLTGAGEEWFAALGADLDAMATARRPLLRECLDWTERLPHLAGTAAAYLRTVAAERGWVVPVTGTRALRVTPEGEAALREHLGIGPGELTLT</sequence>
<evidence type="ECO:0000259" key="1">
    <source>
        <dbReference type="PROSITE" id="PS50987"/>
    </source>
</evidence>
<protein>
    <submittedName>
        <fullName evidence="2">Transcriptional regulator</fullName>
    </submittedName>
</protein>
<gene>
    <name evidence="2" type="ORF">Afil01_00930</name>
</gene>
<dbReference type="GO" id="GO:0010288">
    <property type="term" value="P:response to lead ion"/>
    <property type="evidence" value="ECO:0007669"/>
    <property type="project" value="TreeGrafter"/>
</dbReference>
<dbReference type="Pfam" id="PF12840">
    <property type="entry name" value="HTH_20"/>
    <property type="match status" value="1"/>
</dbReference>
<dbReference type="Proteomes" id="UP001165079">
    <property type="component" value="Unassembled WGS sequence"/>
</dbReference>
<reference evidence="2" key="1">
    <citation type="submission" date="2023-03" db="EMBL/GenBank/DDBJ databases">
        <title>Actinorhabdospora filicis NBRC 111898.</title>
        <authorList>
            <person name="Ichikawa N."/>
            <person name="Sato H."/>
            <person name="Tonouchi N."/>
        </authorList>
    </citation>
    <scope>NUCLEOTIDE SEQUENCE</scope>
    <source>
        <strain evidence="2">NBRC 111898</strain>
    </source>
</reference>
<accession>A0A9W6SH18</accession>
<dbReference type="InterPro" id="IPR001845">
    <property type="entry name" value="HTH_ArsR_DNA-bd_dom"/>
</dbReference>
<dbReference type="RefSeq" id="WP_285660529.1">
    <property type="nucleotide sequence ID" value="NZ_BSTX01000001.1"/>
</dbReference>
<dbReference type="EMBL" id="BSTX01000001">
    <property type="protein sequence ID" value="GLZ75286.1"/>
    <property type="molecule type" value="Genomic_DNA"/>
</dbReference>
<dbReference type="InterPro" id="IPR011991">
    <property type="entry name" value="ArsR-like_HTH"/>
</dbReference>
<dbReference type="CDD" id="cd00090">
    <property type="entry name" value="HTH_ARSR"/>
    <property type="match status" value="1"/>
</dbReference>
<dbReference type="InterPro" id="IPR052543">
    <property type="entry name" value="HTH_Metal-responsive_Reg"/>
</dbReference>
<dbReference type="NCBIfam" id="NF033788">
    <property type="entry name" value="HTH_metalloreg"/>
    <property type="match status" value="1"/>
</dbReference>
<dbReference type="GO" id="GO:0003700">
    <property type="term" value="F:DNA-binding transcription factor activity"/>
    <property type="evidence" value="ECO:0007669"/>
    <property type="project" value="InterPro"/>
</dbReference>
<dbReference type="AlphaFoldDB" id="A0A9W6SH18"/>
<dbReference type="GO" id="GO:0097063">
    <property type="term" value="F:cadmium ion sensor activity"/>
    <property type="evidence" value="ECO:0007669"/>
    <property type="project" value="TreeGrafter"/>
</dbReference>
<dbReference type="GO" id="GO:0032791">
    <property type="term" value="F:lead ion binding"/>
    <property type="evidence" value="ECO:0007669"/>
    <property type="project" value="TreeGrafter"/>
</dbReference>
<dbReference type="PROSITE" id="PS50987">
    <property type="entry name" value="HTH_ARSR_2"/>
    <property type="match status" value="1"/>
</dbReference>
<dbReference type="SUPFAM" id="SSF46785">
    <property type="entry name" value="Winged helix' DNA-binding domain"/>
    <property type="match status" value="1"/>
</dbReference>
<dbReference type="SMART" id="SM00418">
    <property type="entry name" value="HTH_ARSR"/>
    <property type="match status" value="1"/>
</dbReference>
<comment type="caution">
    <text evidence="2">The sequence shown here is derived from an EMBL/GenBank/DDBJ whole genome shotgun (WGS) entry which is preliminary data.</text>
</comment>
<evidence type="ECO:0000313" key="2">
    <source>
        <dbReference type="EMBL" id="GLZ75286.1"/>
    </source>
</evidence>
<dbReference type="PRINTS" id="PR00778">
    <property type="entry name" value="HTHARSR"/>
</dbReference>
<dbReference type="InterPro" id="IPR036388">
    <property type="entry name" value="WH-like_DNA-bd_sf"/>
</dbReference>
<evidence type="ECO:0000313" key="3">
    <source>
        <dbReference type="Proteomes" id="UP001165079"/>
    </source>
</evidence>
<dbReference type="PANTHER" id="PTHR39168:SF1">
    <property type="entry name" value="TRANSCRIPTIONAL REGULATORY PROTEIN"/>
    <property type="match status" value="1"/>
</dbReference>
<proteinExistence type="predicted"/>
<keyword evidence="3" id="KW-1185">Reference proteome</keyword>
<organism evidence="2 3">
    <name type="scientific">Actinorhabdospora filicis</name>
    <dbReference type="NCBI Taxonomy" id="1785913"/>
    <lineage>
        <taxon>Bacteria</taxon>
        <taxon>Bacillati</taxon>
        <taxon>Actinomycetota</taxon>
        <taxon>Actinomycetes</taxon>
        <taxon>Micromonosporales</taxon>
        <taxon>Micromonosporaceae</taxon>
        <taxon>Actinorhabdospora</taxon>
    </lineage>
</organism>
<dbReference type="InterPro" id="IPR036390">
    <property type="entry name" value="WH_DNA-bd_sf"/>
</dbReference>
<dbReference type="Gene3D" id="1.10.10.10">
    <property type="entry name" value="Winged helix-like DNA-binding domain superfamily/Winged helix DNA-binding domain"/>
    <property type="match status" value="1"/>
</dbReference>